<sequence>MHPQAWSSAPSRGGCEVSWCAAGAGPLRGAACGGRKVSPGAAPQASSSASTPNTSTPNQGVGLSALQMDKKSRDYSLEWNTWEDFECWREEQQRAYAIELQRRLRRSRLQTHSVCLQTARENLKTYDGATTVLGNYNDNHNHALGNENLKYTHIPPPTLEYIASCLRRGISPDDVRHDLQKHTNLTVHPSDITTCHREDFITLRDIRRIANSIKSEKWQLDFDDGRSIRL</sequence>
<protein>
    <submittedName>
        <fullName evidence="2">Uncharacterized protein</fullName>
    </submittedName>
</protein>
<evidence type="ECO:0000313" key="3">
    <source>
        <dbReference type="Proteomes" id="UP001219525"/>
    </source>
</evidence>
<reference evidence="2" key="1">
    <citation type="submission" date="2023-03" db="EMBL/GenBank/DDBJ databases">
        <title>Massive genome expansion in bonnet fungi (Mycena s.s.) driven by repeated elements and novel gene families across ecological guilds.</title>
        <authorList>
            <consortium name="Lawrence Berkeley National Laboratory"/>
            <person name="Harder C.B."/>
            <person name="Miyauchi S."/>
            <person name="Viragh M."/>
            <person name="Kuo A."/>
            <person name="Thoen E."/>
            <person name="Andreopoulos B."/>
            <person name="Lu D."/>
            <person name="Skrede I."/>
            <person name="Drula E."/>
            <person name="Henrissat B."/>
            <person name="Morin E."/>
            <person name="Kohler A."/>
            <person name="Barry K."/>
            <person name="LaButti K."/>
            <person name="Morin E."/>
            <person name="Salamov A."/>
            <person name="Lipzen A."/>
            <person name="Mereny Z."/>
            <person name="Hegedus B."/>
            <person name="Baldrian P."/>
            <person name="Stursova M."/>
            <person name="Weitz H."/>
            <person name="Taylor A."/>
            <person name="Grigoriev I.V."/>
            <person name="Nagy L.G."/>
            <person name="Martin F."/>
            <person name="Kauserud H."/>
        </authorList>
    </citation>
    <scope>NUCLEOTIDE SEQUENCE</scope>
    <source>
        <strain evidence="2">9144</strain>
    </source>
</reference>
<dbReference type="Proteomes" id="UP001219525">
    <property type="component" value="Unassembled WGS sequence"/>
</dbReference>
<evidence type="ECO:0000256" key="1">
    <source>
        <dbReference type="SAM" id="MobiDB-lite"/>
    </source>
</evidence>
<keyword evidence="3" id="KW-1185">Reference proteome</keyword>
<name>A0AAD6V9Y3_9AGAR</name>
<evidence type="ECO:0000313" key="2">
    <source>
        <dbReference type="EMBL" id="KAJ7206601.1"/>
    </source>
</evidence>
<gene>
    <name evidence="2" type="ORF">GGX14DRAFT_568157</name>
</gene>
<organism evidence="2 3">
    <name type="scientific">Mycena pura</name>
    <dbReference type="NCBI Taxonomy" id="153505"/>
    <lineage>
        <taxon>Eukaryota</taxon>
        <taxon>Fungi</taxon>
        <taxon>Dikarya</taxon>
        <taxon>Basidiomycota</taxon>
        <taxon>Agaricomycotina</taxon>
        <taxon>Agaricomycetes</taxon>
        <taxon>Agaricomycetidae</taxon>
        <taxon>Agaricales</taxon>
        <taxon>Marasmiineae</taxon>
        <taxon>Mycenaceae</taxon>
        <taxon>Mycena</taxon>
    </lineage>
</organism>
<feature type="region of interest" description="Disordered" evidence="1">
    <location>
        <begin position="31"/>
        <end position="62"/>
    </location>
</feature>
<proteinExistence type="predicted"/>
<dbReference type="EMBL" id="JARJCW010000039">
    <property type="protein sequence ID" value="KAJ7206601.1"/>
    <property type="molecule type" value="Genomic_DNA"/>
</dbReference>
<feature type="compositionally biased region" description="Low complexity" evidence="1">
    <location>
        <begin position="38"/>
        <end position="59"/>
    </location>
</feature>
<accession>A0AAD6V9Y3</accession>
<dbReference type="AlphaFoldDB" id="A0AAD6V9Y3"/>
<comment type="caution">
    <text evidence="2">The sequence shown here is derived from an EMBL/GenBank/DDBJ whole genome shotgun (WGS) entry which is preliminary data.</text>
</comment>